<sequence>MTQPVKVGVLIGIEHIHRREPPCRLCGQRPQHPPEPLDQGVDSARIEHIGAVFHRPPDTGGFTGLGPVFSEEEHQIHSRSLGIRPQRRDLQITQSQPGSGVGHGIAVAESGEVLPGKDHLNQWVMGQASGGVEPIDQHLKRHILMLEGGHAALPHLRQQLDERGIPRQVHPQHQRVDEETHQFIECRVAAPGDRESHGHIGTGTELGQQDRQGGLNHHEAGCVVLVAHPGNVLL</sequence>
<organism evidence="1 2">
    <name type="scientific">Mycobacterium mantenii</name>
    <dbReference type="NCBI Taxonomy" id="560555"/>
    <lineage>
        <taxon>Bacteria</taxon>
        <taxon>Bacillati</taxon>
        <taxon>Actinomycetota</taxon>
        <taxon>Actinomycetes</taxon>
        <taxon>Mycobacteriales</taxon>
        <taxon>Mycobacteriaceae</taxon>
        <taxon>Mycobacterium</taxon>
        <taxon>Mycobacterium avium complex (MAC)</taxon>
    </lineage>
</organism>
<dbReference type="EMBL" id="AP022590">
    <property type="protein sequence ID" value="BBY37477.1"/>
    <property type="molecule type" value="Genomic_DNA"/>
</dbReference>
<protein>
    <submittedName>
        <fullName evidence="1">Uncharacterized protein</fullName>
    </submittedName>
</protein>
<reference evidence="1 2" key="1">
    <citation type="journal article" date="2019" name="Emerg. Microbes Infect.">
        <title>Comprehensive subspecies identification of 175 nontuberculous mycobacteria species based on 7547 genomic profiles.</title>
        <authorList>
            <person name="Matsumoto Y."/>
            <person name="Kinjo T."/>
            <person name="Motooka D."/>
            <person name="Nabeya D."/>
            <person name="Jung N."/>
            <person name="Uechi K."/>
            <person name="Horii T."/>
            <person name="Iida T."/>
            <person name="Fujita J."/>
            <person name="Nakamura S."/>
        </authorList>
    </citation>
    <scope>NUCLEOTIDE SEQUENCE [LARGE SCALE GENOMIC DNA]</scope>
    <source>
        <strain evidence="1 2">JCM 18113</strain>
    </source>
</reference>
<evidence type="ECO:0000313" key="1">
    <source>
        <dbReference type="EMBL" id="BBY37477.1"/>
    </source>
</evidence>
<keyword evidence="2" id="KW-1185">Reference proteome</keyword>
<accession>A0ABM7JPP2</accession>
<gene>
    <name evidence="1" type="ORF">MMAN_16110</name>
</gene>
<name>A0ABM7JPP2_MYCNT</name>
<evidence type="ECO:0000313" key="2">
    <source>
        <dbReference type="Proteomes" id="UP000465812"/>
    </source>
</evidence>
<proteinExistence type="predicted"/>
<dbReference type="Proteomes" id="UP000465812">
    <property type="component" value="Chromosome"/>
</dbReference>